<evidence type="ECO:0000256" key="1">
    <source>
        <dbReference type="PROSITE-ProRule" id="PRU00221"/>
    </source>
</evidence>
<sequence>MRCRVRWRHREVAERALGVQAAPRPRPQVHGGRAVPSTSEHTRCMAVTPTLYIADNKAGVISCGSLWRTDAVDSDEETMQGEEARGEVEAETASKERVRTAVDALRVTPDGRFLVTASTSTDLRVWDLSTLTSHDQQQHNMKGKQQWHQQQQQQQQQRHAPTTTAAAGAAVAAATTTAAALLDDLFVNEAELNANMTAATMAAHPTDDSLLAIDTARGDVFVCDVANHNVLSKLKSVIKCDYSTGQHTTILHRNDRADDMAMCDHQHLLTVSSSVSRGRVALWALDLTLNRTMIPHRAV</sequence>
<feature type="compositionally biased region" description="Basic and acidic residues" evidence="2">
    <location>
        <begin position="82"/>
        <end position="94"/>
    </location>
</feature>
<evidence type="ECO:0000256" key="2">
    <source>
        <dbReference type="SAM" id="MobiDB-lite"/>
    </source>
</evidence>
<protein>
    <submittedName>
        <fullName evidence="3">Uncharacterized protein</fullName>
    </submittedName>
</protein>
<dbReference type="GeneID" id="16070657"/>
<dbReference type="SUPFAM" id="SSF50969">
    <property type="entry name" value="YVTN repeat-like/Quinoprotein amine dehydrogenase"/>
    <property type="match status" value="1"/>
</dbReference>
<dbReference type="InterPro" id="IPR011044">
    <property type="entry name" value="Quino_amine_DH_bsu"/>
</dbReference>
<reference evidence="3" key="1">
    <citation type="submission" date="2009-08" db="EMBL/GenBank/DDBJ databases">
        <title>Annotation of Salpingoeca rosetta.</title>
        <authorList>
            <consortium name="The Broad Institute Genome Sequencing Platform"/>
            <person name="Russ C."/>
            <person name="Cuomo C."/>
            <person name="Burger G."/>
            <person name="Gray M.W."/>
            <person name="Holland P.W.H."/>
            <person name="King N."/>
            <person name="Lang F.B.F."/>
            <person name="Roger A.J."/>
            <person name="Ruiz-Trillo I."/>
            <person name="Young S.K."/>
            <person name="Zeng Q."/>
            <person name="Gargeya S."/>
            <person name="Alvarado L."/>
            <person name="Berlin A."/>
            <person name="Chapman S.B."/>
            <person name="Chen Z."/>
            <person name="Freedman E."/>
            <person name="Gellesch M."/>
            <person name="Goldberg J."/>
            <person name="Griggs A."/>
            <person name="Gujja S."/>
            <person name="Heilman E."/>
            <person name="Heiman D."/>
            <person name="Howarth C."/>
            <person name="Mehta T."/>
            <person name="Neiman D."/>
            <person name="Pearson M."/>
            <person name="Roberts A."/>
            <person name="Saif S."/>
            <person name="Shea T."/>
            <person name="Shenoy N."/>
            <person name="Sisk P."/>
            <person name="Stolte C."/>
            <person name="Sykes S."/>
            <person name="White J."/>
            <person name="Yandava C."/>
            <person name="Haas B."/>
            <person name="Nusbaum C."/>
            <person name="Birren B."/>
        </authorList>
    </citation>
    <scope>NUCLEOTIDE SEQUENCE [LARGE SCALE GENOMIC DNA]</scope>
    <source>
        <strain evidence="3">ATCC 50818</strain>
    </source>
</reference>
<keyword evidence="1" id="KW-0853">WD repeat</keyword>
<keyword evidence="4" id="KW-1185">Reference proteome</keyword>
<feature type="repeat" description="WD" evidence="1">
    <location>
        <begin position="102"/>
        <end position="130"/>
    </location>
</feature>
<proteinExistence type="predicted"/>
<dbReference type="Proteomes" id="UP000007799">
    <property type="component" value="Unassembled WGS sequence"/>
</dbReference>
<dbReference type="InterPro" id="IPR001680">
    <property type="entry name" value="WD40_rpt"/>
</dbReference>
<dbReference type="AlphaFoldDB" id="F2ULP4"/>
<dbReference type="KEGG" id="sre:PTSG_09681"/>
<dbReference type="RefSeq" id="XP_004990105.1">
    <property type="nucleotide sequence ID" value="XM_004990048.1"/>
</dbReference>
<evidence type="ECO:0000313" key="3">
    <source>
        <dbReference type="EMBL" id="EGD78043.1"/>
    </source>
</evidence>
<gene>
    <name evidence="3" type="ORF">PTSG_09681</name>
</gene>
<feature type="region of interest" description="Disordered" evidence="2">
    <location>
        <begin position="134"/>
        <end position="165"/>
    </location>
</feature>
<dbReference type="PROSITE" id="PS50082">
    <property type="entry name" value="WD_REPEATS_2"/>
    <property type="match status" value="1"/>
</dbReference>
<dbReference type="InterPro" id="IPR015943">
    <property type="entry name" value="WD40/YVTN_repeat-like_dom_sf"/>
</dbReference>
<name>F2ULP4_SALR5</name>
<feature type="region of interest" description="Disordered" evidence="2">
    <location>
        <begin position="18"/>
        <end position="37"/>
    </location>
</feature>
<dbReference type="Gene3D" id="2.130.10.10">
    <property type="entry name" value="YVTN repeat-like/Quinoprotein amine dehydrogenase"/>
    <property type="match status" value="1"/>
</dbReference>
<organism evidence="4">
    <name type="scientific">Salpingoeca rosetta (strain ATCC 50818 / BSB-021)</name>
    <dbReference type="NCBI Taxonomy" id="946362"/>
    <lineage>
        <taxon>Eukaryota</taxon>
        <taxon>Choanoflagellata</taxon>
        <taxon>Craspedida</taxon>
        <taxon>Salpingoecidae</taxon>
        <taxon>Salpingoeca</taxon>
    </lineage>
</organism>
<accession>F2ULP4</accession>
<dbReference type="InParanoid" id="F2ULP4"/>
<evidence type="ECO:0000313" key="4">
    <source>
        <dbReference type="Proteomes" id="UP000007799"/>
    </source>
</evidence>
<feature type="compositionally biased region" description="Low complexity" evidence="2">
    <location>
        <begin position="146"/>
        <end position="165"/>
    </location>
</feature>
<dbReference type="EMBL" id="GL832980">
    <property type="protein sequence ID" value="EGD78043.1"/>
    <property type="molecule type" value="Genomic_DNA"/>
</dbReference>
<feature type="region of interest" description="Disordered" evidence="2">
    <location>
        <begin position="74"/>
        <end position="94"/>
    </location>
</feature>